<dbReference type="OrthoDB" id="9794724at2"/>
<keyword evidence="5 6" id="KW-0472">Membrane</keyword>
<dbReference type="Pfam" id="PF03176">
    <property type="entry name" value="MMPL"/>
    <property type="match status" value="2"/>
</dbReference>
<feature type="transmembrane region" description="Helical" evidence="6">
    <location>
        <begin position="20"/>
        <end position="39"/>
    </location>
</feature>
<dbReference type="PROSITE" id="PS50156">
    <property type="entry name" value="SSD"/>
    <property type="match status" value="2"/>
</dbReference>
<feature type="transmembrane region" description="Helical" evidence="6">
    <location>
        <begin position="311"/>
        <end position="328"/>
    </location>
</feature>
<dbReference type="PRINTS" id="PR00702">
    <property type="entry name" value="ACRIFLAVINRP"/>
</dbReference>
<reference evidence="9" key="1">
    <citation type="submission" date="2016-11" db="EMBL/GenBank/DDBJ databases">
        <authorList>
            <person name="Varghese N."/>
            <person name="Submissions S."/>
        </authorList>
    </citation>
    <scope>NUCLEOTIDE SEQUENCE [LARGE SCALE GENOMIC DNA]</scope>
    <source>
        <strain evidence="9">DSM 16219</strain>
    </source>
</reference>
<evidence type="ECO:0000256" key="6">
    <source>
        <dbReference type="SAM" id="Phobius"/>
    </source>
</evidence>
<sequence>MSAAHQKLESLFTHIAKWVYAHWFITIAVILASTVFLAAQLPELTMDTREESFFRQTDPMLIAYNEFRDQFGQDDMFIIGMRPEKGLTREFLAIMNRMHRELEDEAPYLDEVNSLVNGRVVRAEGDTLIVEDLMPEPPETEEERRRILNLIDRYPLYDNLLIAPDRSMAMIIVKAQAIVKAAEGDVFDGFDSAVAPIEKPPGNYLSNEQNVEIDNVIRGIVDRYRGQGVDFYYAGTPVFVAEIQRGIQKDLGLMIPLSFLLIIFFLAVLFRRVSGVFFPLIVVVFSLLSSFGIMALWGIPITNAIQILPTFLIVVGIADSVHILTLFYQNHQSCGDKRAAIIQAVGRTGLPVLMTSLTTACGLFSFVWADVAVVAQLGYIAPVGVMLAFVYTIFLLPALIAVFPMKQPIKKTAGKPSVMDRFFDGLTRLTTQRPVTIILIWSAAAIIAGAGAMNVKFSHNAMKWLPPSSEARIGTDVMDATNGGTVVLEVVIDSGRRNGFHDPDLLARLAQAGEDIPHISAHGIRAGKVSSIADALKETNRALNEDRDEAYKVPDDRELIAQELILFESSGSDDLEELADSTYQIARLSLLAPFTDSILYKDYVDLVKEYLVRQFPQEAVALTGHMALFIGITKLFITSMAKSYVFALLVITLLMIIMIGRFGLGLLSMIANVVPIVMIFGVMGYLEIPLDMFSIMLGGIVLGLVVDDTIHFLHHFRRGLDASHKVEEAVRGTLHTAGRAITITSIVLCGGFFIYMTAYLSCNVYFGLLTGCAVLFALAADLLLAPALLTVMYGRPASIKADEPLEA</sequence>
<dbReference type="InterPro" id="IPR050545">
    <property type="entry name" value="Mycobact_MmpL"/>
</dbReference>
<dbReference type="RefSeq" id="WP_073475374.1">
    <property type="nucleotide sequence ID" value="NZ_FQZU01000009.1"/>
</dbReference>
<feature type="transmembrane region" description="Helical" evidence="6">
    <location>
        <begin position="380"/>
        <end position="403"/>
    </location>
</feature>
<feature type="domain" description="SSD" evidence="7">
    <location>
        <begin position="634"/>
        <end position="791"/>
    </location>
</feature>
<gene>
    <name evidence="8" type="ORF">SAMN02745216_01991</name>
</gene>
<evidence type="ECO:0000313" key="8">
    <source>
        <dbReference type="EMBL" id="SHJ62207.1"/>
    </source>
</evidence>
<feature type="transmembrane region" description="Helical" evidence="6">
    <location>
        <begin position="643"/>
        <end position="659"/>
    </location>
</feature>
<feature type="transmembrane region" description="Helical" evidence="6">
    <location>
        <begin position="692"/>
        <end position="716"/>
    </location>
</feature>
<evidence type="ECO:0000256" key="4">
    <source>
        <dbReference type="ARBA" id="ARBA00022989"/>
    </source>
</evidence>
<keyword evidence="3 6" id="KW-0812">Transmembrane</keyword>
<dbReference type="PANTHER" id="PTHR33406">
    <property type="entry name" value="MEMBRANE PROTEIN MJ1562-RELATED"/>
    <property type="match status" value="1"/>
</dbReference>
<keyword evidence="4 6" id="KW-1133">Transmembrane helix</keyword>
<dbReference type="PANTHER" id="PTHR33406:SF12">
    <property type="entry name" value="BLR2997 PROTEIN"/>
    <property type="match status" value="1"/>
</dbReference>
<dbReference type="InterPro" id="IPR004869">
    <property type="entry name" value="MMPL_dom"/>
</dbReference>
<keyword evidence="2" id="KW-1003">Cell membrane</keyword>
<dbReference type="SUPFAM" id="SSF82866">
    <property type="entry name" value="Multidrug efflux transporter AcrB transmembrane domain"/>
    <property type="match status" value="2"/>
</dbReference>
<dbReference type="GO" id="GO:0022857">
    <property type="term" value="F:transmembrane transporter activity"/>
    <property type="evidence" value="ECO:0007669"/>
    <property type="project" value="InterPro"/>
</dbReference>
<dbReference type="GO" id="GO:0005886">
    <property type="term" value="C:plasma membrane"/>
    <property type="evidence" value="ECO:0007669"/>
    <property type="project" value="UniProtKB-SubCell"/>
</dbReference>
<feature type="transmembrane region" description="Helical" evidence="6">
    <location>
        <begin position="666"/>
        <end position="686"/>
    </location>
</feature>
<feature type="transmembrane region" description="Helical" evidence="6">
    <location>
        <begin position="276"/>
        <end position="299"/>
    </location>
</feature>
<comment type="subcellular location">
    <subcellularLocation>
        <location evidence="1">Cell membrane</location>
        <topology evidence="1">Multi-pass membrane protein</topology>
    </subcellularLocation>
</comment>
<protein>
    <recommendedName>
        <fullName evidence="7">SSD domain-containing protein</fullName>
    </recommendedName>
</protein>
<dbReference type="Gene3D" id="1.20.1640.10">
    <property type="entry name" value="Multidrug efflux transporter AcrB transmembrane domain"/>
    <property type="match status" value="2"/>
</dbReference>
<evidence type="ECO:0000256" key="2">
    <source>
        <dbReference type="ARBA" id="ARBA00022475"/>
    </source>
</evidence>
<evidence type="ECO:0000256" key="3">
    <source>
        <dbReference type="ARBA" id="ARBA00022692"/>
    </source>
</evidence>
<feature type="transmembrane region" description="Helical" evidence="6">
    <location>
        <begin position="764"/>
        <end position="791"/>
    </location>
</feature>
<proteinExistence type="predicted"/>
<evidence type="ECO:0000256" key="1">
    <source>
        <dbReference type="ARBA" id="ARBA00004651"/>
    </source>
</evidence>
<feature type="transmembrane region" description="Helical" evidence="6">
    <location>
        <begin position="737"/>
        <end position="758"/>
    </location>
</feature>
<feature type="transmembrane region" description="Helical" evidence="6">
    <location>
        <begin position="348"/>
        <end position="368"/>
    </location>
</feature>
<evidence type="ECO:0000256" key="5">
    <source>
        <dbReference type="ARBA" id="ARBA00023136"/>
    </source>
</evidence>
<dbReference type="STRING" id="1121393.SAMN02745216_01991"/>
<feature type="transmembrane region" description="Helical" evidence="6">
    <location>
        <begin position="251"/>
        <end position="270"/>
    </location>
</feature>
<organism evidence="8 9">
    <name type="scientific">Desulfatibacillum alkenivorans DSM 16219</name>
    <dbReference type="NCBI Taxonomy" id="1121393"/>
    <lineage>
        <taxon>Bacteria</taxon>
        <taxon>Pseudomonadati</taxon>
        <taxon>Thermodesulfobacteriota</taxon>
        <taxon>Desulfobacteria</taxon>
        <taxon>Desulfobacterales</taxon>
        <taxon>Desulfatibacillaceae</taxon>
        <taxon>Desulfatibacillum</taxon>
    </lineage>
</organism>
<dbReference type="EMBL" id="FQZU01000009">
    <property type="protein sequence ID" value="SHJ62207.1"/>
    <property type="molecule type" value="Genomic_DNA"/>
</dbReference>
<feature type="transmembrane region" description="Helical" evidence="6">
    <location>
        <begin position="435"/>
        <end position="455"/>
    </location>
</feature>
<feature type="domain" description="SSD" evidence="7">
    <location>
        <begin position="280"/>
        <end position="402"/>
    </location>
</feature>
<accession>A0A1M6KTB6</accession>
<evidence type="ECO:0000313" key="9">
    <source>
        <dbReference type="Proteomes" id="UP000183994"/>
    </source>
</evidence>
<name>A0A1M6KTB6_9BACT</name>
<dbReference type="InterPro" id="IPR000731">
    <property type="entry name" value="SSD"/>
</dbReference>
<keyword evidence="9" id="KW-1185">Reference proteome</keyword>
<dbReference type="AlphaFoldDB" id="A0A1M6KTB6"/>
<dbReference type="Proteomes" id="UP000183994">
    <property type="component" value="Unassembled WGS sequence"/>
</dbReference>
<dbReference type="InterPro" id="IPR001036">
    <property type="entry name" value="Acrflvin-R"/>
</dbReference>
<evidence type="ECO:0000259" key="7">
    <source>
        <dbReference type="PROSITE" id="PS50156"/>
    </source>
</evidence>